<dbReference type="Proteomes" id="UP000588647">
    <property type="component" value="Unassembled WGS sequence"/>
</dbReference>
<dbReference type="RefSeq" id="WP_183209964.1">
    <property type="nucleotide sequence ID" value="NZ_JAAAMM010000004.1"/>
</dbReference>
<evidence type="ECO:0000313" key="3">
    <source>
        <dbReference type="Proteomes" id="UP000588647"/>
    </source>
</evidence>
<accession>A0A7W6HG88</accession>
<gene>
    <name evidence="2" type="ORF">GGR03_003481</name>
</gene>
<name>A0A7W6HG88_9HYPH</name>
<reference evidence="2 3" key="1">
    <citation type="submission" date="2020-08" db="EMBL/GenBank/DDBJ databases">
        <title>Genomic Encyclopedia of Type Strains, Phase IV (KMG-IV): sequencing the most valuable type-strain genomes for metagenomic binning, comparative biology and taxonomic classification.</title>
        <authorList>
            <person name="Goeker M."/>
        </authorList>
    </citation>
    <scope>NUCLEOTIDE SEQUENCE [LARGE SCALE GENOMIC DNA]</scope>
    <source>
        <strain evidence="2 3">DSM 103570</strain>
    </source>
</reference>
<evidence type="ECO:0000256" key="1">
    <source>
        <dbReference type="SAM" id="MobiDB-lite"/>
    </source>
</evidence>
<dbReference type="EMBL" id="JACIEM010000004">
    <property type="protein sequence ID" value="MBB4004393.1"/>
    <property type="molecule type" value="Genomic_DNA"/>
</dbReference>
<proteinExistence type="predicted"/>
<feature type="region of interest" description="Disordered" evidence="1">
    <location>
        <begin position="1"/>
        <end position="63"/>
    </location>
</feature>
<sequence>MTASKPDIPTEENDRQDPVVRERQTERVAPTRRDDKATPENVDETMEDGIEYPDADPARERSR</sequence>
<comment type="caution">
    <text evidence="2">The sequence shown here is derived from an EMBL/GenBank/DDBJ whole genome shotgun (WGS) entry which is preliminary data.</text>
</comment>
<feature type="compositionally biased region" description="Basic and acidic residues" evidence="1">
    <location>
        <begin position="12"/>
        <end position="38"/>
    </location>
</feature>
<organism evidence="2 3">
    <name type="scientific">Aurantimonas endophytica</name>
    <dbReference type="NCBI Taxonomy" id="1522175"/>
    <lineage>
        <taxon>Bacteria</taxon>
        <taxon>Pseudomonadati</taxon>
        <taxon>Pseudomonadota</taxon>
        <taxon>Alphaproteobacteria</taxon>
        <taxon>Hyphomicrobiales</taxon>
        <taxon>Aurantimonadaceae</taxon>
        <taxon>Aurantimonas</taxon>
    </lineage>
</organism>
<evidence type="ECO:0000313" key="2">
    <source>
        <dbReference type="EMBL" id="MBB4004393.1"/>
    </source>
</evidence>
<keyword evidence="3" id="KW-1185">Reference proteome</keyword>
<feature type="compositionally biased region" description="Acidic residues" evidence="1">
    <location>
        <begin position="41"/>
        <end position="54"/>
    </location>
</feature>
<protein>
    <submittedName>
        <fullName evidence="2">Uncharacterized protein</fullName>
    </submittedName>
</protein>
<dbReference type="AlphaFoldDB" id="A0A7W6HG88"/>